<dbReference type="RefSeq" id="WP_114352032.1">
    <property type="nucleotide sequence ID" value="NZ_QPJJ01000003.1"/>
</dbReference>
<dbReference type="OrthoDB" id="193997at2"/>
<comment type="caution">
    <text evidence="1">The sequence shown here is derived from an EMBL/GenBank/DDBJ whole genome shotgun (WGS) entry which is preliminary data.</text>
</comment>
<dbReference type="EMBL" id="QPJJ01000003">
    <property type="protein sequence ID" value="RCW74929.1"/>
    <property type="molecule type" value="Genomic_DNA"/>
</dbReference>
<name>A0A368Y5A5_9BACI</name>
<dbReference type="Proteomes" id="UP000252585">
    <property type="component" value="Unassembled WGS sequence"/>
</dbReference>
<proteinExistence type="predicted"/>
<evidence type="ECO:0000313" key="1">
    <source>
        <dbReference type="EMBL" id="RCW74929.1"/>
    </source>
</evidence>
<reference evidence="1 2" key="1">
    <citation type="submission" date="2018-07" db="EMBL/GenBank/DDBJ databases">
        <title>Genomic Encyclopedia of Type Strains, Phase IV (KMG-IV): sequencing the most valuable type-strain genomes for metagenomic binning, comparative biology and taxonomic classification.</title>
        <authorList>
            <person name="Goeker M."/>
        </authorList>
    </citation>
    <scope>NUCLEOTIDE SEQUENCE [LARGE SCALE GENOMIC DNA]</scope>
    <source>
        <strain evidence="1 2">DSM 27696</strain>
    </source>
</reference>
<accession>A0A368Y5A5</accession>
<dbReference type="AlphaFoldDB" id="A0A368Y5A5"/>
<dbReference type="Gene3D" id="3.40.50.300">
    <property type="entry name" value="P-loop containing nucleotide triphosphate hydrolases"/>
    <property type="match status" value="1"/>
</dbReference>
<organism evidence="1 2">
    <name type="scientific">Saliterribacillus persicus</name>
    <dbReference type="NCBI Taxonomy" id="930114"/>
    <lineage>
        <taxon>Bacteria</taxon>
        <taxon>Bacillati</taxon>
        <taxon>Bacillota</taxon>
        <taxon>Bacilli</taxon>
        <taxon>Bacillales</taxon>
        <taxon>Bacillaceae</taxon>
        <taxon>Saliterribacillus</taxon>
    </lineage>
</organism>
<gene>
    <name evidence="1" type="ORF">DFR57_103226</name>
</gene>
<sequence length="195" mass="23051">MKLVLLFGPPAVGKMTVGQELEKQTGLKLFHNHMTIELLHPFFGFSQEMFRLSTIFREGIFKSFIKTDHDGMIFTFVWAFDQDEDWKFVESMCNIFTAEDADIYFVELEADTDERLERNKTPNRLEHKATKNNLEASEQNLLNMEKEHRMNSKNGELPYNNYVRINNTHLSAEEVAKRIRKEFRFPLNERNISDH</sequence>
<protein>
    <submittedName>
        <fullName evidence="1">AAA domain-containing protein</fullName>
    </submittedName>
</protein>
<keyword evidence="2" id="KW-1185">Reference proteome</keyword>
<dbReference type="InterPro" id="IPR027417">
    <property type="entry name" value="P-loop_NTPase"/>
</dbReference>
<dbReference type="SUPFAM" id="SSF52540">
    <property type="entry name" value="P-loop containing nucleoside triphosphate hydrolases"/>
    <property type="match status" value="1"/>
</dbReference>
<evidence type="ECO:0000313" key="2">
    <source>
        <dbReference type="Proteomes" id="UP000252585"/>
    </source>
</evidence>